<evidence type="ECO:0000256" key="1">
    <source>
        <dbReference type="SAM" id="Phobius"/>
    </source>
</evidence>
<dbReference type="PANTHER" id="PTHR43404">
    <property type="entry name" value="LIPOPOLYSACCHARIDE CHOLINEPHOSPHOTRANSFERASE LICD"/>
    <property type="match status" value="1"/>
</dbReference>
<dbReference type="Pfam" id="PF04991">
    <property type="entry name" value="LicD"/>
    <property type="match status" value="1"/>
</dbReference>
<organism evidence="3 4">
    <name type="scientific">Candidula unifasciata</name>
    <dbReference type="NCBI Taxonomy" id="100452"/>
    <lineage>
        <taxon>Eukaryota</taxon>
        <taxon>Metazoa</taxon>
        <taxon>Spiralia</taxon>
        <taxon>Lophotrochozoa</taxon>
        <taxon>Mollusca</taxon>
        <taxon>Gastropoda</taxon>
        <taxon>Heterobranchia</taxon>
        <taxon>Euthyneura</taxon>
        <taxon>Panpulmonata</taxon>
        <taxon>Eupulmonata</taxon>
        <taxon>Stylommatophora</taxon>
        <taxon>Helicina</taxon>
        <taxon>Helicoidea</taxon>
        <taxon>Geomitridae</taxon>
        <taxon>Candidula</taxon>
    </lineage>
</organism>
<accession>A0A8S3YN68</accession>
<dbReference type="PANTHER" id="PTHR43404:SF1">
    <property type="entry name" value="MNN4P"/>
    <property type="match status" value="1"/>
</dbReference>
<dbReference type="OrthoDB" id="419198at2759"/>
<dbReference type="Proteomes" id="UP000678393">
    <property type="component" value="Unassembled WGS sequence"/>
</dbReference>
<feature type="domain" description="LicD/FKTN/FKRP nucleotidyltransferase" evidence="2">
    <location>
        <begin position="152"/>
        <end position="181"/>
    </location>
</feature>
<dbReference type="GO" id="GO:0009100">
    <property type="term" value="P:glycoprotein metabolic process"/>
    <property type="evidence" value="ECO:0007669"/>
    <property type="project" value="UniProtKB-ARBA"/>
</dbReference>
<dbReference type="InterPro" id="IPR007074">
    <property type="entry name" value="LicD/FKTN/FKRP_NTP_transf"/>
</dbReference>
<proteinExistence type="predicted"/>
<comment type="caution">
    <text evidence="3">The sequence shown here is derived from an EMBL/GenBank/DDBJ whole genome shotgun (WGS) entry which is preliminary data.</text>
</comment>
<keyword evidence="1" id="KW-0812">Transmembrane</keyword>
<feature type="transmembrane region" description="Helical" evidence="1">
    <location>
        <begin position="20"/>
        <end position="40"/>
    </location>
</feature>
<keyword evidence="1" id="KW-0472">Membrane</keyword>
<gene>
    <name evidence="3" type="ORF">CUNI_LOCUS2269</name>
</gene>
<reference evidence="3" key="1">
    <citation type="submission" date="2021-04" db="EMBL/GenBank/DDBJ databases">
        <authorList>
            <consortium name="Molecular Ecology Group"/>
        </authorList>
    </citation>
    <scope>NUCLEOTIDE SEQUENCE</scope>
</reference>
<dbReference type="AlphaFoldDB" id="A0A8S3YN68"/>
<dbReference type="InterPro" id="IPR052942">
    <property type="entry name" value="LPS_cholinephosphotransferase"/>
</dbReference>
<evidence type="ECO:0000313" key="3">
    <source>
        <dbReference type="EMBL" id="CAG5116711.1"/>
    </source>
</evidence>
<evidence type="ECO:0000259" key="2">
    <source>
        <dbReference type="Pfam" id="PF04991"/>
    </source>
</evidence>
<keyword evidence="4" id="KW-1185">Reference proteome</keyword>
<keyword evidence="1" id="KW-1133">Transmembrane helix</keyword>
<dbReference type="EMBL" id="CAJHNH020000290">
    <property type="protein sequence ID" value="CAG5116711.1"/>
    <property type="molecule type" value="Genomic_DNA"/>
</dbReference>
<sequence>MARNNKLKAFWTKYKLTARLKPLIVVCLVVLFVTPLRNFLLPWWPHILKQLSTLKVIQIHLVDLFYYVDRSPYKGSCEFVHSHLASVKMPKLKDMPVYDMNDWIQQVVKIKPNLDDGSLLILDNYKPSLSIKEQRELLFTMLSVTQALAAFNITYFISEGTLIGYWRHHGLIPWDDDADILFDSDKWPLAKQVLSCLPDLGLYMGSDYMWKVFHKEADNWLGEQQIRFPYVDLFMYKHDNYHLWPVCIWMKTEIIVPLDWALPVAAGVFEGYPVSIPRKTVEVLDLKFGRVDSDCYSRTFSRRERQMLPVEERTHMPCSVLKPIYPFVARNRVDKVRGTVIEERILGSTVLSTFNTTYYGTLE</sequence>
<name>A0A8S3YN68_9EUPU</name>
<protein>
    <recommendedName>
        <fullName evidence="2">LicD/FKTN/FKRP nucleotidyltransferase domain-containing protein</fullName>
    </recommendedName>
</protein>
<evidence type="ECO:0000313" key="4">
    <source>
        <dbReference type="Proteomes" id="UP000678393"/>
    </source>
</evidence>